<dbReference type="Gene3D" id="1.10.510.10">
    <property type="entry name" value="Transferase(Phosphotransferase) domain 1"/>
    <property type="match status" value="1"/>
</dbReference>
<dbReference type="Proteomes" id="UP000031631">
    <property type="component" value="Chromosome"/>
</dbReference>
<proteinExistence type="predicted"/>
<protein>
    <submittedName>
        <fullName evidence="1">Uncharacterized protein</fullName>
    </submittedName>
</protein>
<dbReference type="SUPFAM" id="SSF56112">
    <property type="entry name" value="Protein kinase-like (PK-like)"/>
    <property type="match status" value="2"/>
</dbReference>
<gene>
    <name evidence="1" type="ORF">TBH_C0111</name>
</gene>
<dbReference type="RefSeq" id="WP_041064285.1">
    <property type="nucleotide sequence ID" value="NZ_AP012273.1"/>
</dbReference>
<dbReference type="Pfam" id="PF06293">
    <property type="entry name" value="Kdo"/>
    <property type="match status" value="1"/>
</dbReference>
<evidence type="ECO:0000313" key="1">
    <source>
        <dbReference type="EMBL" id="BAO43059.1"/>
    </source>
</evidence>
<accession>A0A7U6JFL6</accession>
<dbReference type="OrthoDB" id="6854449at2"/>
<reference evidence="1 2" key="1">
    <citation type="journal article" date="2014" name="PLoS ONE">
        <title>Physiological and genomic features of a novel sulfur-oxidizing gammaproteobacterium belonging to a previously uncultivated symbiotic lineage isolated from a hydrothermal vent.</title>
        <authorList>
            <person name="Nunoura T."/>
            <person name="Takaki Y."/>
            <person name="Kazama H."/>
            <person name="Kakuta J."/>
            <person name="Shimamura S."/>
            <person name="Makita H."/>
            <person name="Hirai M."/>
            <person name="Miyazaki M."/>
            <person name="Takai K."/>
        </authorList>
    </citation>
    <scope>NUCLEOTIDE SEQUENCE [LARGE SCALE GENOMIC DNA]</scope>
    <source>
        <strain evidence="1 2">Hiromi1</strain>
    </source>
</reference>
<organism evidence="1 2">
    <name type="scientific">Thiolapillus brandeum</name>
    <dbReference type="NCBI Taxonomy" id="1076588"/>
    <lineage>
        <taxon>Bacteria</taxon>
        <taxon>Pseudomonadati</taxon>
        <taxon>Pseudomonadota</taxon>
        <taxon>Gammaproteobacteria</taxon>
        <taxon>Chromatiales</taxon>
        <taxon>Sedimenticolaceae</taxon>
        <taxon>Thiolapillus</taxon>
    </lineage>
</organism>
<dbReference type="AlphaFoldDB" id="A0A7U6JFL6"/>
<dbReference type="EMBL" id="AP012273">
    <property type="protein sequence ID" value="BAO43059.1"/>
    <property type="molecule type" value="Genomic_DNA"/>
</dbReference>
<dbReference type="KEGG" id="tbn:TBH_C0111"/>
<keyword evidence="2" id="KW-1185">Reference proteome</keyword>
<dbReference type="InterPro" id="IPR011009">
    <property type="entry name" value="Kinase-like_dom_sf"/>
</dbReference>
<name>A0A7U6JFL6_9GAMM</name>
<sequence>MISVPKQDWEFSRDIVLPFDLPLADGRVLRCEDILRLLPGRRLVCQARDGDAEVLVKLFLGDDGSREAEQDAAAIRAMMGANVATPALREETSVAGKPHAVLLFDFIPGARSFRQAWTDAPAPQQGELLEKLLRLVAAQHQAGLRQRDFHLNNFLVARDGTLSAIDGGDFVVSDRPVGRKAAVANLGFLFGHLPRRELHRSRQVLHPYFEARGWPADPGLLLRVSTAADAFRHRRARRISRKGYRNCSEFLVRKQSGLHICQRRDLPGEDLDAWMRATALAPVEGDEVLKPGNSQTVWRTRLGQGEVVVKRYNLKNWRQALRRAFSRSRASRSWENAHRLRAYHIATPRPLAMIEERWGPLRRRAWLITEVARGTGADRYIPDCPEDGNLQRLAATVMAFGENGLVHGDMKATNFIMSEDSVQVIDLDSMRRPVTAPARRARIFRDRRRFLQNWKEELRQRFQRLLGGGFG</sequence>
<evidence type="ECO:0000313" key="2">
    <source>
        <dbReference type="Proteomes" id="UP000031631"/>
    </source>
</evidence>